<evidence type="ECO:0000313" key="1">
    <source>
        <dbReference type="EMBL" id="EAP71952.1"/>
    </source>
</evidence>
<reference evidence="1 2" key="1">
    <citation type="journal article" date="2006" name="Mol. Plant Microbe Interact.">
        <title>Identification of open reading frames unique to a select agent: Ralstonia solanacearum race 3 biovar 2.</title>
        <authorList>
            <person name="Gabriel D.W."/>
            <person name="Allen C."/>
            <person name="Schell M."/>
            <person name="Denny T.P."/>
            <person name="Greenberg J.T."/>
            <person name="Duan Y.P."/>
            <person name="Flores-Cruz Z."/>
            <person name="Huang Q."/>
            <person name="Clifford J.M."/>
            <person name="Presting G."/>
            <person name="Gonzalez E.T."/>
            <person name="Reddy J."/>
            <person name="Elphinstone J."/>
            <person name="Swanson J."/>
            <person name="Yao J."/>
            <person name="Mulholland V."/>
            <person name="Liu L."/>
            <person name="Farmerie W."/>
            <person name="Patnaikuni M."/>
            <person name="Balogh B."/>
            <person name="Norman D."/>
            <person name="Alvarez A."/>
            <person name="Castillo J.A."/>
            <person name="Jones J."/>
            <person name="Saddler G."/>
            <person name="Walunas T."/>
            <person name="Zhukov A."/>
            <person name="Mikhailova N."/>
        </authorList>
    </citation>
    <scope>NUCLEOTIDE SEQUENCE [LARGE SCALE GENOMIC DNA]</scope>
    <source>
        <strain evidence="1 2">UW551</strain>
    </source>
</reference>
<organism evidence="1 2">
    <name type="scientific">Ralstonia solanacearum (strain UW551)</name>
    <dbReference type="NCBI Taxonomy" id="342110"/>
    <lineage>
        <taxon>Bacteria</taxon>
        <taxon>Pseudomonadati</taxon>
        <taxon>Pseudomonadota</taxon>
        <taxon>Betaproteobacteria</taxon>
        <taxon>Burkholderiales</taxon>
        <taxon>Burkholderiaceae</taxon>
        <taxon>Ralstonia</taxon>
        <taxon>Ralstonia solanacearum species complex</taxon>
    </lineage>
</organism>
<dbReference type="Proteomes" id="UP000005933">
    <property type="component" value="Unassembled WGS sequence"/>
</dbReference>
<sequence>MPVPPSKASAGPGRIRADLCIESPRILSAHNVAVRSGPPDAGGAGCVDQSYPGPVLVGITFNIAGRDHERVPAPPSSPPTVRNRIHPEKTVFTCKNQSCGTQWELSDVVIKDEGQGLLFRCAVCGARNYVERCEANDGTVVYEQLEDRPFN</sequence>
<accession>A0AB33VD06</accession>
<proteinExistence type="predicted"/>
<comment type="caution">
    <text evidence="1">The sequence shown here is derived from an EMBL/GenBank/DDBJ whole genome shotgun (WGS) entry which is preliminary data.</text>
</comment>
<protein>
    <submittedName>
        <fullName evidence="1">Uncharacterized protein</fullName>
    </submittedName>
</protein>
<evidence type="ECO:0000313" key="2">
    <source>
        <dbReference type="Proteomes" id="UP000005933"/>
    </source>
</evidence>
<dbReference type="EMBL" id="AAKL01000038">
    <property type="protein sequence ID" value="EAP71952.1"/>
    <property type="molecule type" value="Genomic_DNA"/>
</dbReference>
<dbReference type="AlphaFoldDB" id="A0AB33VD06"/>
<gene>
    <name evidence="1" type="ORF">RRSL_01623</name>
</gene>
<name>A0AB33VD06_RALSU</name>